<gene>
    <name evidence="2" type="ORF">NF557_12525</name>
</gene>
<protein>
    <recommendedName>
        <fullName evidence="4">Transmembrane protein</fullName>
    </recommendedName>
</protein>
<feature type="transmembrane region" description="Helical" evidence="1">
    <location>
        <begin position="151"/>
        <end position="173"/>
    </location>
</feature>
<accession>A0ABY4YGQ2</accession>
<keyword evidence="1" id="KW-0472">Membrane</keyword>
<feature type="transmembrane region" description="Helical" evidence="1">
    <location>
        <begin position="45"/>
        <end position="78"/>
    </location>
</feature>
<dbReference type="Proteomes" id="UP001056535">
    <property type="component" value="Chromosome"/>
</dbReference>
<reference evidence="2" key="1">
    <citation type="submission" date="2022-06" db="EMBL/GenBank/DDBJ databases">
        <title>Ornithinimicrobium JY.X270.</title>
        <authorList>
            <person name="Huang Y."/>
        </authorList>
    </citation>
    <scope>NUCLEOTIDE SEQUENCE</scope>
    <source>
        <strain evidence="2">JY.X270</strain>
    </source>
</reference>
<evidence type="ECO:0000313" key="3">
    <source>
        <dbReference type="Proteomes" id="UP001056535"/>
    </source>
</evidence>
<feature type="transmembrane region" description="Helical" evidence="1">
    <location>
        <begin position="123"/>
        <end position="145"/>
    </location>
</feature>
<keyword evidence="1" id="KW-0812">Transmembrane</keyword>
<keyword evidence="3" id="KW-1185">Reference proteome</keyword>
<dbReference type="RefSeq" id="WP_252619837.1">
    <property type="nucleotide sequence ID" value="NZ_CP099490.1"/>
</dbReference>
<keyword evidence="1" id="KW-1133">Transmembrane helix</keyword>
<evidence type="ECO:0000313" key="2">
    <source>
        <dbReference type="EMBL" id="USQ75440.1"/>
    </source>
</evidence>
<name>A0ABY4YGQ2_9MICO</name>
<feature type="transmembrane region" description="Helical" evidence="1">
    <location>
        <begin position="20"/>
        <end position="38"/>
    </location>
</feature>
<evidence type="ECO:0000256" key="1">
    <source>
        <dbReference type="SAM" id="Phobius"/>
    </source>
</evidence>
<dbReference type="EMBL" id="CP099490">
    <property type="protein sequence ID" value="USQ75440.1"/>
    <property type="molecule type" value="Genomic_DNA"/>
</dbReference>
<organism evidence="2 3">
    <name type="scientific">Ornithinimicrobium cryptoxanthini</name>
    <dbReference type="NCBI Taxonomy" id="2934161"/>
    <lineage>
        <taxon>Bacteria</taxon>
        <taxon>Bacillati</taxon>
        <taxon>Actinomycetota</taxon>
        <taxon>Actinomycetes</taxon>
        <taxon>Micrococcales</taxon>
        <taxon>Ornithinimicrobiaceae</taxon>
        <taxon>Ornithinimicrobium</taxon>
    </lineage>
</organism>
<evidence type="ECO:0008006" key="4">
    <source>
        <dbReference type="Google" id="ProtNLM"/>
    </source>
</evidence>
<sequence length="188" mass="19369">MNPFGDLIEDLRTASQGQLMLRAAVLVSVLAFAVLLVLSGESTLWAVAVLGVLGAFCALNPHTVLPAAIMIYGMAVWWTGVPDPFNPLALPAALSLLLLHTVCALAAAVPAQATLPRELFGQYAVRLAIVSGATTALSLVAWLVVEAEPPGGLVALLVGLLALGLAVGVHYVVVTARPGRRPHESGVG</sequence>
<proteinExistence type="predicted"/>
<feature type="transmembrane region" description="Helical" evidence="1">
    <location>
        <begin position="90"/>
        <end position="111"/>
    </location>
</feature>